<keyword evidence="3" id="KW-0808">Transferase</keyword>
<dbReference type="Proteomes" id="UP000005240">
    <property type="component" value="Unassembled WGS sequence"/>
</dbReference>
<evidence type="ECO:0000256" key="3">
    <source>
        <dbReference type="ARBA" id="ARBA00022679"/>
    </source>
</evidence>
<accession>A0A180G5N5</accession>
<reference evidence="6" key="1">
    <citation type="submission" date="2009-11" db="EMBL/GenBank/DDBJ databases">
        <authorList>
            <consortium name="The Broad Institute Genome Sequencing Platform"/>
            <person name="Ward D."/>
            <person name="Feldgarden M."/>
            <person name="Earl A."/>
            <person name="Young S.K."/>
            <person name="Zeng Q."/>
            <person name="Koehrsen M."/>
            <person name="Alvarado L."/>
            <person name="Berlin A."/>
            <person name="Bochicchio J."/>
            <person name="Borenstein D."/>
            <person name="Chapman S.B."/>
            <person name="Chen Z."/>
            <person name="Engels R."/>
            <person name="Freedman E."/>
            <person name="Gellesch M."/>
            <person name="Goldberg J."/>
            <person name="Griggs A."/>
            <person name="Gujja S."/>
            <person name="Heilman E."/>
            <person name="Heiman D."/>
            <person name="Hepburn T."/>
            <person name="Howarth C."/>
            <person name="Jen D."/>
            <person name="Larson L."/>
            <person name="Lewis B."/>
            <person name="Mehta T."/>
            <person name="Park D."/>
            <person name="Pearson M."/>
            <person name="Roberts A."/>
            <person name="Saif S."/>
            <person name="Shea T."/>
            <person name="Shenoy N."/>
            <person name="Sisk P."/>
            <person name="Stolte C."/>
            <person name="Sykes S."/>
            <person name="Thomson T."/>
            <person name="Walk T."/>
            <person name="White J."/>
            <person name="Yandava C."/>
            <person name="Izard J."/>
            <person name="Baranova O.V."/>
            <person name="Blanton J.M."/>
            <person name="Tanner A.C."/>
            <person name="Dewhirst F.E."/>
            <person name="Haas B."/>
            <person name="Nusbaum C."/>
            <person name="Birren B."/>
        </authorList>
    </citation>
    <scope>NUCLEOTIDE SEQUENCE [LARGE SCALE GENOMIC DNA]</scope>
    <source>
        <strain evidence="6">1-1 BBBD Race 1</strain>
    </source>
</reference>
<dbReference type="GO" id="GO:0032259">
    <property type="term" value="P:methylation"/>
    <property type="evidence" value="ECO:0007669"/>
    <property type="project" value="UniProtKB-KW"/>
</dbReference>
<protein>
    <submittedName>
        <fullName evidence="7">Methyltransf_12 domain-containing protein</fullName>
    </submittedName>
</protein>
<dbReference type="VEuPathDB" id="FungiDB:PTTG_29199"/>
<dbReference type="PANTHER" id="PTHR22809:SF11">
    <property type="entry name" value="TRNA N(3)-METHYLCYTIDINE METHYLTRANSFERASE METTL2"/>
    <property type="match status" value="1"/>
</dbReference>
<dbReference type="InterPro" id="IPR026113">
    <property type="entry name" value="METTL2/6/8-like"/>
</dbReference>
<feature type="region of interest" description="Disordered" evidence="4">
    <location>
        <begin position="161"/>
        <end position="188"/>
    </location>
</feature>
<dbReference type="OrthoDB" id="417697at2759"/>
<reference evidence="7" key="4">
    <citation type="submission" date="2025-05" db="UniProtKB">
        <authorList>
            <consortium name="EnsemblFungi"/>
        </authorList>
    </citation>
    <scope>IDENTIFICATION</scope>
    <source>
        <strain evidence="7">isolate 1-1 / race 1 (BBBD)</strain>
    </source>
</reference>
<feature type="region of interest" description="Disordered" evidence="4">
    <location>
        <begin position="1"/>
        <end position="44"/>
    </location>
</feature>
<keyword evidence="2" id="KW-0489">Methyltransferase</keyword>
<evidence type="ECO:0000256" key="2">
    <source>
        <dbReference type="ARBA" id="ARBA00022603"/>
    </source>
</evidence>
<proteinExistence type="inferred from homology"/>
<dbReference type="Pfam" id="PF08242">
    <property type="entry name" value="Methyltransf_12"/>
    <property type="match status" value="1"/>
</dbReference>
<dbReference type="CDD" id="cd02440">
    <property type="entry name" value="AdoMet_MTases"/>
    <property type="match status" value="1"/>
</dbReference>
<dbReference type="AlphaFoldDB" id="A0A180G5N5"/>
<comment type="similarity">
    <text evidence="1">Belongs to the methyltransferase superfamily. METL family.</text>
</comment>
<name>A0A180G5N5_PUCT1</name>
<keyword evidence="8" id="KW-1185">Reference proteome</keyword>
<evidence type="ECO:0000313" key="6">
    <source>
        <dbReference type="EMBL" id="OAV87995.1"/>
    </source>
</evidence>
<dbReference type="EnsemblFungi" id="PTTG_29199-t43_1">
    <property type="protein sequence ID" value="PTTG_29199-t43_1-p1"/>
    <property type="gene ID" value="PTTG_29199"/>
</dbReference>
<evidence type="ECO:0000313" key="7">
    <source>
        <dbReference type="EnsemblFungi" id="PTTG_29199-t43_1-p1"/>
    </source>
</evidence>
<dbReference type="STRING" id="630390.A0A180G5N5"/>
<dbReference type="SUPFAM" id="SSF53335">
    <property type="entry name" value="S-adenosyl-L-methionine-dependent methyltransferases"/>
    <property type="match status" value="1"/>
</dbReference>
<reference evidence="7 8" key="3">
    <citation type="journal article" date="2017" name="G3 (Bethesda)">
        <title>Comparative analysis highlights variable genome content of wheat rusts and divergence of the mating loci.</title>
        <authorList>
            <person name="Cuomo C.A."/>
            <person name="Bakkeren G."/>
            <person name="Khalil H.B."/>
            <person name="Panwar V."/>
            <person name="Joly D."/>
            <person name="Linning R."/>
            <person name="Sakthikumar S."/>
            <person name="Song X."/>
            <person name="Adiconis X."/>
            <person name="Fan L."/>
            <person name="Goldberg J.M."/>
            <person name="Levin J.Z."/>
            <person name="Young S."/>
            <person name="Zeng Q."/>
            <person name="Anikster Y."/>
            <person name="Bruce M."/>
            <person name="Wang M."/>
            <person name="Yin C."/>
            <person name="McCallum B."/>
            <person name="Szabo L.J."/>
            <person name="Hulbert S."/>
            <person name="Chen X."/>
            <person name="Fellers J.P."/>
        </authorList>
    </citation>
    <scope>NUCLEOTIDE SEQUENCE</scope>
    <source>
        <strain evidence="8">Isolate 1-1 / race 1 (BBBD)</strain>
        <strain evidence="7">isolate 1-1 / race 1 (BBBD)</strain>
    </source>
</reference>
<dbReference type="PANTHER" id="PTHR22809">
    <property type="entry name" value="METHYLTRANSFERASE-RELATED"/>
    <property type="match status" value="1"/>
</dbReference>
<dbReference type="Gene3D" id="3.40.50.150">
    <property type="entry name" value="Vaccinia Virus protein VP39"/>
    <property type="match status" value="1"/>
</dbReference>
<feature type="domain" description="Methyltransferase type 12" evidence="5">
    <location>
        <begin position="282"/>
        <end position="384"/>
    </location>
</feature>
<feature type="region of interest" description="Disordered" evidence="4">
    <location>
        <begin position="437"/>
        <end position="461"/>
    </location>
</feature>
<sequence length="508" mass="57938">MGRPEWEKPCPSPTRKSNRVSMGRVGFSNRGLKAAQTRPKNHRVSGLCGSTRPIYIPTRAQRCRRTRCRGYIAFEVLRGFESPSRRFQVSATPTTAQPSGGDQTILAQLLAFRNRTNNIITLNVSLTGLMKHAKPFTLPRGKIDPADEDHDASAIAFKAPLPKASDTPADPSADFVPNPTSKIGRRQWKDDNADPWEFNAWDNVEWNEEQQKFAEDATMKQAANPVPHDMKVKFNEAPAEFWETFYATRKDTFFKDRAWLRNEFPILEQAVRPDYGPIRIAELGCGPGNTAFPILAANQNPELFLYALDYSAKAVELVKKNPLYDPKKCLGAVWDMSSSDIPEQITSQSLDVIIMIFCFSALHPKEWSQTVRNLWKMLKPGGKLLFRDYGRYDLAQLRMKGSRFLEANLYVRGDGTRVYFFDKDELAEIICQDIQVDSPPNSHVEATETSPPESAPNEMKQPSCKFEPIKLVIDRRLLLNRARKLKMYRIWLQGEFWKPLRIESHTPL</sequence>
<dbReference type="EMBL" id="ADAS02000231">
    <property type="protein sequence ID" value="OAV87995.1"/>
    <property type="molecule type" value="Genomic_DNA"/>
</dbReference>
<evidence type="ECO:0000256" key="1">
    <source>
        <dbReference type="ARBA" id="ARBA00009725"/>
    </source>
</evidence>
<evidence type="ECO:0000259" key="5">
    <source>
        <dbReference type="Pfam" id="PF08242"/>
    </source>
</evidence>
<dbReference type="InterPro" id="IPR013217">
    <property type="entry name" value="Methyltransf_12"/>
</dbReference>
<organism evidence="6">
    <name type="scientific">Puccinia triticina (isolate 1-1 / race 1 (BBBD))</name>
    <name type="common">Brown leaf rust fungus</name>
    <dbReference type="NCBI Taxonomy" id="630390"/>
    <lineage>
        <taxon>Eukaryota</taxon>
        <taxon>Fungi</taxon>
        <taxon>Dikarya</taxon>
        <taxon>Basidiomycota</taxon>
        <taxon>Pucciniomycotina</taxon>
        <taxon>Pucciniomycetes</taxon>
        <taxon>Pucciniales</taxon>
        <taxon>Pucciniaceae</taxon>
        <taxon>Puccinia</taxon>
    </lineage>
</organism>
<evidence type="ECO:0000313" key="8">
    <source>
        <dbReference type="Proteomes" id="UP000005240"/>
    </source>
</evidence>
<evidence type="ECO:0000256" key="4">
    <source>
        <dbReference type="SAM" id="MobiDB-lite"/>
    </source>
</evidence>
<gene>
    <name evidence="6" type="ORF">PTTG_29199</name>
</gene>
<dbReference type="InterPro" id="IPR029063">
    <property type="entry name" value="SAM-dependent_MTases_sf"/>
</dbReference>
<dbReference type="GO" id="GO:0052735">
    <property type="term" value="F:tRNA (cytidine-3-)-methyltransferase activity"/>
    <property type="evidence" value="ECO:0007669"/>
    <property type="project" value="TreeGrafter"/>
</dbReference>
<reference evidence="6" key="2">
    <citation type="submission" date="2016-05" db="EMBL/GenBank/DDBJ databases">
        <title>Comparative analysis highlights variable genome content of wheat rusts and divergence of the mating loci.</title>
        <authorList>
            <person name="Cuomo C.A."/>
            <person name="Bakkeren G."/>
            <person name="Szabo L."/>
            <person name="Khalil H."/>
            <person name="Joly D."/>
            <person name="Goldberg J."/>
            <person name="Young S."/>
            <person name="Zeng Q."/>
            <person name="Fellers J."/>
        </authorList>
    </citation>
    <scope>NUCLEOTIDE SEQUENCE [LARGE SCALE GENOMIC DNA]</scope>
    <source>
        <strain evidence="6">1-1 BBBD Race 1</strain>
    </source>
</reference>